<comment type="caution">
    <text evidence="3">The sequence shown here is derived from an EMBL/GenBank/DDBJ whole genome shotgun (WGS) entry which is preliminary data.</text>
</comment>
<evidence type="ECO:0000313" key="4">
    <source>
        <dbReference type="Proteomes" id="UP001629113"/>
    </source>
</evidence>
<proteinExistence type="predicted"/>
<dbReference type="Proteomes" id="UP001629113">
    <property type="component" value="Unassembled WGS sequence"/>
</dbReference>
<gene>
    <name evidence="3" type="ORF">PVAG01_02402</name>
</gene>
<keyword evidence="4" id="KW-1185">Reference proteome</keyword>
<sequence>MAWPTLITSILYYTFLPVITVFGWLLIPLAPLLHLGSYFLATAMLPLRIAAKFETLYIYLGVAAFVGLFTGSLLHLSSTMLVSVFNLHPTPEEPGRSAASVRAAREKKKLDEAWLSSASMPVGEPTRLNSDTSMQKWLEKDAGRRREDTGVLGQTILEEDDDDSEDVF</sequence>
<name>A0ABR4PQI5_9HELO</name>
<reference evidence="3 4" key="1">
    <citation type="submission" date="2024-06" db="EMBL/GenBank/DDBJ databases">
        <title>Complete genome of Phlyctema vagabunda strain 19-DSS-EL-015.</title>
        <authorList>
            <person name="Fiorenzani C."/>
        </authorList>
    </citation>
    <scope>NUCLEOTIDE SEQUENCE [LARGE SCALE GENOMIC DNA]</scope>
    <source>
        <strain evidence="3 4">19-DSS-EL-015</strain>
    </source>
</reference>
<organism evidence="3 4">
    <name type="scientific">Phlyctema vagabunda</name>
    <dbReference type="NCBI Taxonomy" id="108571"/>
    <lineage>
        <taxon>Eukaryota</taxon>
        <taxon>Fungi</taxon>
        <taxon>Dikarya</taxon>
        <taxon>Ascomycota</taxon>
        <taxon>Pezizomycotina</taxon>
        <taxon>Leotiomycetes</taxon>
        <taxon>Helotiales</taxon>
        <taxon>Dermateaceae</taxon>
        <taxon>Phlyctema</taxon>
    </lineage>
</organism>
<dbReference type="EMBL" id="JBFCZG010000002">
    <property type="protein sequence ID" value="KAL3425612.1"/>
    <property type="molecule type" value="Genomic_DNA"/>
</dbReference>
<feature type="transmembrane region" description="Helical" evidence="2">
    <location>
        <begin position="6"/>
        <end position="27"/>
    </location>
</feature>
<feature type="transmembrane region" description="Helical" evidence="2">
    <location>
        <begin position="56"/>
        <end position="76"/>
    </location>
</feature>
<evidence type="ECO:0000256" key="2">
    <source>
        <dbReference type="SAM" id="Phobius"/>
    </source>
</evidence>
<feature type="compositionally biased region" description="Basic and acidic residues" evidence="1">
    <location>
        <begin position="137"/>
        <end position="149"/>
    </location>
</feature>
<keyword evidence="2" id="KW-0472">Membrane</keyword>
<evidence type="ECO:0000256" key="1">
    <source>
        <dbReference type="SAM" id="MobiDB-lite"/>
    </source>
</evidence>
<evidence type="ECO:0000313" key="3">
    <source>
        <dbReference type="EMBL" id="KAL3425612.1"/>
    </source>
</evidence>
<feature type="compositionally biased region" description="Acidic residues" evidence="1">
    <location>
        <begin position="157"/>
        <end position="168"/>
    </location>
</feature>
<accession>A0ABR4PQI5</accession>
<keyword evidence="2" id="KW-1133">Transmembrane helix</keyword>
<keyword evidence="2" id="KW-0812">Transmembrane</keyword>
<feature type="region of interest" description="Disordered" evidence="1">
    <location>
        <begin position="121"/>
        <end position="168"/>
    </location>
</feature>
<protein>
    <submittedName>
        <fullName evidence="3">Uncharacterized protein</fullName>
    </submittedName>
</protein>